<name>A0A6M0RGD8_9CYAN</name>
<evidence type="ECO:0000313" key="4">
    <source>
        <dbReference type="Proteomes" id="UP000481033"/>
    </source>
</evidence>
<dbReference type="CDD" id="cd13530">
    <property type="entry name" value="PBP2_peptides_like"/>
    <property type="match status" value="1"/>
</dbReference>
<dbReference type="EMBL" id="QXHD01000004">
    <property type="protein sequence ID" value="NEZ55298.1"/>
    <property type="molecule type" value="Genomic_DNA"/>
</dbReference>
<dbReference type="Gene3D" id="3.40.190.10">
    <property type="entry name" value="Periplasmic binding protein-like II"/>
    <property type="match status" value="2"/>
</dbReference>
<dbReference type="SUPFAM" id="SSF47090">
    <property type="entry name" value="PGBD-like"/>
    <property type="match status" value="1"/>
</dbReference>
<gene>
    <name evidence="3" type="ORF">DXZ20_06330</name>
</gene>
<dbReference type="InterPro" id="IPR036365">
    <property type="entry name" value="PGBD-like_sf"/>
</dbReference>
<dbReference type="SMART" id="SM00062">
    <property type="entry name" value="PBPb"/>
    <property type="match status" value="1"/>
</dbReference>
<dbReference type="Gene3D" id="1.10.101.10">
    <property type="entry name" value="PGBD-like superfamily/PGBD"/>
    <property type="match status" value="1"/>
</dbReference>
<dbReference type="InterPro" id="IPR002477">
    <property type="entry name" value="Peptidoglycan-bd-like"/>
</dbReference>
<sequence length="365" mass="40841">MINISSLRLPRWVSHLLVVTLLIGLVQLAAQPALANTLNTLRLGSEGTAVEQLQTRLHTLGYFEAEIDGSYNKSTQLAVKAFQRDRNLQPDGIAGTETQRQLAGTEEAIHAPRTEMPPDIQRILDRGKLVVALLSTDNTPFFTEGNTPKGLDITIAQGLADALDVDLEFNRSANTFNDVVDQVYQLKADIAISKLSRTLSRAKRVRFSRPYVTMRQGLLVNRVQLAKQTEGNQVIEAIRNFSGNVGVIQGSSYASFIKQKFPKSTIQEYPTWEDIVEAVINGDIQAAYRDELEVKKIIHKNPDAALRLQTIALNDTQDQIAMALPWDSQHLQDFVNQYLDTYSLDYTADTVLEDYADHLETDEKE</sequence>
<comment type="caution">
    <text evidence="3">The sequence shown here is derived from an EMBL/GenBank/DDBJ whole genome shotgun (WGS) entry which is preliminary data.</text>
</comment>
<dbReference type="InterPro" id="IPR001638">
    <property type="entry name" value="Solute-binding_3/MltF_N"/>
</dbReference>
<evidence type="ECO:0000259" key="2">
    <source>
        <dbReference type="SMART" id="SM00062"/>
    </source>
</evidence>
<dbReference type="SUPFAM" id="SSF53850">
    <property type="entry name" value="Periplasmic binding protein-like II"/>
    <property type="match status" value="1"/>
</dbReference>
<keyword evidence="1" id="KW-0732">Signal</keyword>
<evidence type="ECO:0000256" key="1">
    <source>
        <dbReference type="ARBA" id="ARBA00022729"/>
    </source>
</evidence>
<protein>
    <submittedName>
        <fullName evidence="3">Peptidoglycan-binding protein</fullName>
    </submittedName>
</protein>
<dbReference type="Pfam" id="PF00497">
    <property type="entry name" value="SBP_bac_3"/>
    <property type="match status" value="1"/>
</dbReference>
<evidence type="ECO:0000313" key="3">
    <source>
        <dbReference type="EMBL" id="NEZ55298.1"/>
    </source>
</evidence>
<keyword evidence="4" id="KW-1185">Reference proteome</keyword>
<dbReference type="InterPro" id="IPR036366">
    <property type="entry name" value="PGBDSf"/>
</dbReference>
<dbReference type="AlphaFoldDB" id="A0A6M0RGD8"/>
<dbReference type="RefSeq" id="WP_163697104.1">
    <property type="nucleotide sequence ID" value="NZ_QXHD01000004.1"/>
</dbReference>
<dbReference type="PANTHER" id="PTHR35936">
    <property type="entry name" value="MEMBRANE-BOUND LYTIC MUREIN TRANSGLYCOSYLASE F"/>
    <property type="match status" value="1"/>
</dbReference>
<proteinExistence type="predicted"/>
<dbReference type="Proteomes" id="UP000481033">
    <property type="component" value="Unassembled WGS sequence"/>
</dbReference>
<organism evidence="3 4">
    <name type="scientific">Adonisia turfae CCMR0081</name>
    <dbReference type="NCBI Taxonomy" id="2292702"/>
    <lineage>
        <taxon>Bacteria</taxon>
        <taxon>Bacillati</taxon>
        <taxon>Cyanobacteriota</taxon>
        <taxon>Adonisia</taxon>
        <taxon>Adonisia turfae</taxon>
    </lineage>
</organism>
<dbReference type="PANTHER" id="PTHR35936:SF19">
    <property type="entry name" value="AMINO-ACID-BINDING PROTEIN YXEM-RELATED"/>
    <property type="match status" value="1"/>
</dbReference>
<dbReference type="Pfam" id="PF01471">
    <property type="entry name" value="PG_binding_1"/>
    <property type="match status" value="1"/>
</dbReference>
<feature type="domain" description="Solute-binding protein family 3/N-terminal" evidence="2">
    <location>
        <begin position="128"/>
        <end position="359"/>
    </location>
</feature>
<accession>A0A6M0RGD8</accession>
<reference evidence="3 4" key="1">
    <citation type="journal article" date="2020" name="Microb. Ecol.">
        <title>Ecogenomics of the Marine Benthic Filamentous Cyanobacterium Adonisia.</title>
        <authorList>
            <person name="Walter J.M."/>
            <person name="Coutinho F.H."/>
            <person name="Leomil L."/>
            <person name="Hargreaves P.I."/>
            <person name="Campeao M.E."/>
            <person name="Vieira V.V."/>
            <person name="Silva B.S."/>
            <person name="Fistarol G.O."/>
            <person name="Salomon P.S."/>
            <person name="Sawabe T."/>
            <person name="Mino S."/>
            <person name="Hosokawa M."/>
            <person name="Miyashita H."/>
            <person name="Maruyama F."/>
            <person name="van Verk M.C."/>
            <person name="Dutilh B.E."/>
            <person name="Thompson C.C."/>
            <person name="Thompson F.L."/>
        </authorList>
    </citation>
    <scope>NUCLEOTIDE SEQUENCE [LARGE SCALE GENOMIC DNA]</scope>
    <source>
        <strain evidence="3 4">CCMR0081</strain>
    </source>
</reference>